<accession>A0A0E4H1Z6</accession>
<dbReference type="Proteomes" id="UP000199251">
    <property type="component" value="Unassembled WGS sequence"/>
</dbReference>
<evidence type="ECO:0000313" key="2">
    <source>
        <dbReference type="Proteomes" id="UP000199251"/>
    </source>
</evidence>
<evidence type="ECO:0000313" key="1">
    <source>
        <dbReference type="EMBL" id="CQD22658.1"/>
    </source>
</evidence>
<protein>
    <submittedName>
        <fullName evidence="1">Uncharacterized protein</fullName>
    </submittedName>
</protein>
<sequence>MVRLIMKRLGASAGTNAIIGLLRAFAADDHGLMLAELGRQGGPCTAL</sequence>
<gene>
    <name evidence="1" type="ORF">BN1232_05695</name>
</gene>
<name>A0A0E4H1Z6_MYCLN</name>
<organism evidence="1 2">
    <name type="scientific">Mycobacterium lentiflavum</name>
    <dbReference type="NCBI Taxonomy" id="141349"/>
    <lineage>
        <taxon>Bacteria</taxon>
        <taxon>Bacillati</taxon>
        <taxon>Actinomycetota</taxon>
        <taxon>Actinomycetes</taxon>
        <taxon>Mycobacteriales</taxon>
        <taxon>Mycobacteriaceae</taxon>
        <taxon>Mycobacterium</taxon>
        <taxon>Mycobacterium simiae complex</taxon>
    </lineage>
</organism>
<dbReference type="EMBL" id="CTEE01000001">
    <property type="protein sequence ID" value="CQD22658.1"/>
    <property type="molecule type" value="Genomic_DNA"/>
</dbReference>
<dbReference type="AlphaFoldDB" id="A0A0E4H1Z6"/>
<proteinExistence type="predicted"/>
<reference evidence="1 2" key="1">
    <citation type="submission" date="2015-03" db="EMBL/GenBank/DDBJ databases">
        <authorList>
            <person name="Urmite Genomes"/>
        </authorList>
    </citation>
    <scope>NUCLEOTIDE SEQUENCE [LARGE SCALE GENOMIC DNA]</scope>
    <source>
        <strain evidence="1 2">CSUR P1491</strain>
    </source>
</reference>